<keyword evidence="3" id="KW-1185">Reference proteome</keyword>
<accession>A0ABW0ZAM6</accession>
<dbReference type="EMBL" id="JBHSPB010000023">
    <property type="protein sequence ID" value="MFC5724038.1"/>
    <property type="molecule type" value="Genomic_DNA"/>
</dbReference>
<sequence length="43" mass="5122">MGPYYDEQSGQWISRDRGEGYRWGLAYLITAAFFFVPFLYVLH</sequence>
<keyword evidence="1" id="KW-1133">Transmembrane helix</keyword>
<evidence type="ECO:0000256" key="1">
    <source>
        <dbReference type="SAM" id="Phobius"/>
    </source>
</evidence>
<dbReference type="Proteomes" id="UP001596083">
    <property type="component" value="Unassembled WGS sequence"/>
</dbReference>
<evidence type="ECO:0000313" key="3">
    <source>
        <dbReference type="Proteomes" id="UP001596083"/>
    </source>
</evidence>
<feature type="transmembrane region" description="Helical" evidence="1">
    <location>
        <begin position="20"/>
        <end position="42"/>
    </location>
</feature>
<gene>
    <name evidence="2" type="ORF">ACFP1Z_28110</name>
</gene>
<proteinExistence type="predicted"/>
<name>A0ABW0ZAM6_9ACTN</name>
<organism evidence="2 3">
    <name type="scientific">Streptomyces gamaensis</name>
    <dbReference type="NCBI Taxonomy" id="1763542"/>
    <lineage>
        <taxon>Bacteria</taxon>
        <taxon>Bacillati</taxon>
        <taxon>Actinomycetota</taxon>
        <taxon>Actinomycetes</taxon>
        <taxon>Kitasatosporales</taxon>
        <taxon>Streptomycetaceae</taxon>
        <taxon>Streptomyces</taxon>
    </lineage>
</organism>
<keyword evidence="1" id="KW-0812">Transmembrane</keyword>
<reference evidence="3" key="1">
    <citation type="journal article" date="2019" name="Int. J. Syst. Evol. Microbiol.">
        <title>The Global Catalogue of Microorganisms (GCM) 10K type strain sequencing project: providing services to taxonomists for standard genome sequencing and annotation.</title>
        <authorList>
            <consortium name="The Broad Institute Genomics Platform"/>
            <consortium name="The Broad Institute Genome Sequencing Center for Infectious Disease"/>
            <person name="Wu L."/>
            <person name="Ma J."/>
        </authorList>
    </citation>
    <scope>NUCLEOTIDE SEQUENCE [LARGE SCALE GENOMIC DNA]</scope>
    <source>
        <strain evidence="3">CGMCC 4.7304</strain>
    </source>
</reference>
<comment type="caution">
    <text evidence="2">The sequence shown here is derived from an EMBL/GenBank/DDBJ whole genome shotgun (WGS) entry which is preliminary data.</text>
</comment>
<evidence type="ECO:0000313" key="2">
    <source>
        <dbReference type="EMBL" id="MFC5724038.1"/>
    </source>
</evidence>
<keyword evidence="1" id="KW-0472">Membrane</keyword>
<dbReference type="RefSeq" id="WP_390320468.1">
    <property type="nucleotide sequence ID" value="NZ_JBHSPB010000023.1"/>
</dbReference>
<protein>
    <submittedName>
        <fullName evidence="2">Uncharacterized protein</fullName>
    </submittedName>
</protein>